<gene>
    <name evidence="1" type="ORF">UFOVP71_395</name>
</gene>
<proteinExistence type="predicted"/>
<organism evidence="1">
    <name type="scientific">uncultured Caudovirales phage</name>
    <dbReference type="NCBI Taxonomy" id="2100421"/>
    <lineage>
        <taxon>Viruses</taxon>
        <taxon>Duplodnaviria</taxon>
        <taxon>Heunggongvirae</taxon>
        <taxon>Uroviricota</taxon>
        <taxon>Caudoviricetes</taxon>
        <taxon>Peduoviridae</taxon>
        <taxon>Maltschvirus</taxon>
        <taxon>Maltschvirus maltsch</taxon>
    </lineage>
</organism>
<accession>A0A6J5TD52</accession>
<protein>
    <submittedName>
        <fullName evidence="1">Uncharacterized protein</fullName>
    </submittedName>
</protein>
<evidence type="ECO:0000313" key="1">
    <source>
        <dbReference type="EMBL" id="CAB4241857.1"/>
    </source>
</evidence>
<sequence length="178" mass="20036">MIERDYGDGLTPVDFFTGVEVENSPARGMNTLFVVGIQPVSTILSLASESNIRHIYVGANMSLHDVADNDYDSWKNWDSMIDLLVNDPEIDYVTVDVTSLQLEGFLESLVCDNNKIIPMISVKLPYVKLLNYNTTIKIDDKGFNQTNPGVWCHSLHDLMDKKTFTPWSAYKGDNPVNN</sequence>
<dbReference type="EMBL" id="LR797824">
    <property type="protein sequence ID" value="CAB4241857.1"/>
    <property type="molecule type" value="Genomic_DNA"/>
</dbReference>
<reference evidence="1" key="1">
    <citation type="submission" date="2020-05" db="EMBL/GenBank/DDBJ databases">
        <authorList>
            <person name="Chiriac C."/>
            <person name="Salcher M."/>
            <person name="Ghai R."/>
            <person name="Kavagutti S V."/>
        </authorList>
    </citation>
    <scope>NUCLEOTIDE SEQUENCE</scope>
</reference>
<name>A0A6J5TD52_9CAUD</name>